<comment type="catalytic activity">
    <reaction evidence="7">
        <text>a long-chain fatty acid + ATP + CoA = a long-chain fatty acyl-CoA + AMP + diphosphate</text>
        <dbReference type="Rhea" id="RHEA:15421"/>
        <dbReference type="ChEBI" id="CHEBI:30616"/>
        <dbReference type="ChEBI" id="CHEBI:33019"/>
        <dbReference type="ChEBI" id="CHEBI:57287"/>
        <dbReference type="ChEBI" id="CHEBI:57560"/>
        <dbReference type="ChEBI" id="CHEBI:83139"/>
        <dbReference type="ChEBI" id="CHEBI:456215"/>
        <dbReference type="EC" id="6.2.1.3"/>
    </reaction>
    <physiologicalReaction direction="left-to-right" evidence="7">
        <dbReference type="Rhea" id="RHEA:15422"/>
    </physiologicalReaction>
</comment>
<comment type="caution">
    <text evidence="16">The sequence shown here is derived from an EMBL/GenBank/DDBJ whole genome shotgun (WGS) entry which is preliminary data.</text>
</comment>
<feature type="compositionally biased region" description="Basic and acidic residues" evidence="14">
    <location>
        <begin position="1233"/>
        <end position="1245"/>
    </location>
</feature>
<feature type="region of interest" description="Disordered" evidence="14">
    <location>
        <begin position="72"/>
        <end position="134"/>
    </location>
</feature>
<evidence type="ECO:0000256" key="12">
    <source>
        <dbReference type="ARBA" id="ARBA00049139"/>
    </source>
</evidence>
<dbReference type="SUPFAM" id="SSF56801">
    <property type="entry name" value="Acetyl-CoA synthetase-like"/>
    <property type="match status" value="1"/>
</dbReference>
<evidence type="ECO:0000256" key="10">
    <source>
        <dbReference type="ARBA" id="ARBA00024548"/>
    </source>
</evidence>
<feature type="compositionally biased region" description="Polar residues" evidence="14">
    <location>
        <begin position="617"/>
        <end position="632"/>
    </location>
</feature>
<feature type="compositionally biased region" description="Basic and acidic residues" evidence="14">
    <location>
        <begin position="250"/>
        <end position="264"/>
    </location>
</feature>
<feature type="compositionally biased region" description="Low complexity" evidence="14">
    <location>
        <begin position="1790"/>
        <end position="1807"/>
    </location>
</feature>
<reference evidence="16" key="1">
    <citation type="submission" date="2023-03" db="EMBL/GenBank/DDBJ databases">
        <authorList>
            <person name="Steffen K."/>
            <person name="Cardenas P."/>
        </authorList>
    </citation>
    <scope>NUCLEOTIDE SEQUENCE</scope>
</reference>
<feature type="compositionally biased region" description="Pro residues" evidence="14">
    <location>
        <begin position="2002"/>
        <end position="2011"/>
    </location>
</feature>
<feature type="region of interest" description="Disordered" evidence="14">
    <location>
        <begin position="972"/>
        <end position="1467"/>
    </location>
</feature>
<feature type="compositionally biased region" description="Basic and acidic residues" evidence="14">
    <location>
        <begin position="1150"/>
        <end position="1198"/>
    </location>
</feature>
<feature type="compositionally biased region" description="Low complexity" evidence="14">
    <location>
        <begin position="1584"/>
        <end position="1598"/>
    </location>
</feature>
<dbReference type="Proteomes" id="UP001174909">
    <property type="component" value="Unassembled WGS sequence"/>
</dbReference>
<dbReference type="Pfam" id="PF00501">
    <property type="entry name" value="AMP-binding"/>
    <property type="match status" value="1"/>
</dbReference>
<comment type="catalytic activity">
    <reaction evidence="8">
        <text>12-hydroxy-(5Z,8Z,10E,14Z)-eicosatetraenoate + ATP + CoA = 12-hydroxy-(5Z,8Z,10E,14Z)-eicosatetraenoyl-CoA + AMP + diphosphate</text>
        <dbReference type="Rhea" id="RHEA:52112"/>
        <dbReference type="ChEBI" id="CHEBI:30616"/>
        <dbReference type="ChEBI" id="CHEBI:33019"/>
        <dbReference type="ChEBI" id="CHEBI:57287"/>
        <dbReference type="ChEBI" id="CHEBI:90718"/>
        <dbReference type="ChEBI" id="CHEBI:136408"/>
        <dbReference type="ChEBI" id="CHEBI:456215"/>
    </reaction>
    <physiologicalReaction direction="left-to-right" evidence="8">
        <dbReference type="Rhea" id="RHEA:52113"/>
    </physiologicalReaction>
</comment>
<feature type="compositionally biased region" description="Basic and acidic residues" evidence="14">
    <location>
        <begin position="488"/>
        <end position="502"/>
    </location>
</feature>
<feature type="compositionally biased region" description="Basic and acidic residues" evidence="14">
    <location>
        <begin position="198"/>
        <end position="218"/>
    </location>
</feature>
<feature type="region of interest" description="Disordered" evidence="14">
    <location>
        <begin position="151"/>
        <end position="266"/>
    </location>
</feature>
<feature type="region of interest" description="Disordered" evidence="14">
    <location>
        <begin position="1549"/>
        <end position="1728"/>
    </location>
</feature>
<dbReference type="EMBL" id="CASHTH010001315">
    <property type="protein sequence ID" value="CAI8013954.1"/>
    <property type="molecule type" value="Genomic_DNA"/>
</dbReference>
<feature type="compositionally biased region" description="Polar residues" evidence="14">
    <location>
        <begin position="1437"/>
        <end position="1462"/>
    </location>
</feature>
<evidence type="ECO:0000256" key="4">
    <source>
        <dbReference type="ARBA" id="ARBA00022832"/>
    </source>
</evidence>
<feature type="compositionally biased region" description="Basic and acidic residues" evidence="14">
    <location>
        <begin position="1306"/>
        <end position="1317"/>
    </location>
</feature>
<feature type="compositionally biased region" description="Gly residues" evidence="14">
    <location>
        <begin position="1624"/>
        <end position="1635"/>
    </location>
</feature>
<feature type="compositionally biased region" description="Basic and acidic residues" evidence="14">
    <location>
        <begin position="778"/>
        <end position="788"/>
    </location>
</feature>
<keyword evidence="3 13" id="KW-0547">Nucleotide-binding</keyword>
<dbReference type="InterPro" id="IPR045311">
    <property type="entry name" value="LC-FACS_euk"/>
</dbReference>
<name>A0AA35RMP1_GEOBA</name>
<evidence type="ECO:0000256" key="1">
    <source>
        <dbReference type="ARBA" id="ARBA00006432"/>
    </source>
</evidence>
<feature type="compositionally biased region" description="Basic and acidic residues" evidence="14">
    <location>
        <begin position="857"/>
        <end position="887"/>
    </location>
</feature>
<feature type="compositionally biased region" description="Gly residues" evidence="14">
    <location>
        <begin position="153"/>
        <end position="163"/>
    </location>
</feature>
<feature type="compositionally biased region" description="Basic and acidic residues" evidence="14">
    <location>
        <begin position="431"/>
        <end position="459"/>
    </location>
</feature>
<evidence type="ECO:0000256" key="11">
    <source>
        <dbReference type="ARBA" id="ARBA00024565"/>
    </source>
</evidence>
<evidence type="ECO:0000256" key="7">
    <source>
        <dbReference type="ARBA" id="ARBA00024484"/>
    </source>
</evidence>
<feature type="compositionally biased region" description="Pro residues" evidence="14">
    <location>
        <begin position="349"/>
        <end position="359"/>
    </location>
</feature>
<feature type="compositionally biased region" description="Basic and acidic residues" evidence="14">
    <location>
        <begin position="89"/>
        <end position="121"/>
    </location>
</feature>
<keyword evidence="5 13" id="KW-0067">ATP-binding</keyword>
<evidence type="ECO:0000313" key="16">
    <source>
        <dbReference type="EMBL" id="CAI8013954.1"/>
    </source>
</evidence>
<feature type="compositionally biased region" description="Acidic residues" evidence="14">
    <location>
        <begin position="1221"/>
        <end position="1232"/>
    </location>
</feature>
<dbReference type="CDD" id="cd05927">
    <property type="entry name" value="LC-FACS_euk"/>
    <property type="match status" value="1"/>
</dbReference>
<dbReference type="GO" id="GO:0005524">
    <property type="term" value="F:ATP binding"/>
    <property type="evidence" value="ECO:0007669"/>
    <property type="project" value="UniProtKB-KW"/>
</dbReference>
<feature type="compositionally biased region" description="Basic and acidic residues" evidence="14">
    <location>
        <begin position="399"/>
        <end position="423"/>
    </location>
</feature>
<feature type="region of interest" description="Disordered" evidence="14">
    <location>
        <begin position="1746"/>
        <end position="1813"/>
    </location>
</feature>
<accession>A0AA35RMP1</accession>
<evidence type="ECO:0000313" key="17">
    <source>
        <dbReference type="Proteomes" id="UP001174909"/>
    </source>
</evidence>
<comment type="function">
    <text evidence="13">Catalyzes the conversion of long-chain fatty acids to their active form acyl-CoAs for both synthesis of cellular lipids, and degradation via beta-oxidation.</text>
</comment>
<comment type="catalytic activity">
    <reaction evidence="12">
        <text>hexadecanoate + ATP + CoA = hexadecanoyl-CoA + AMP + diphosphate</text>
        <dbReference type="Rhea" id="RHEA:30751"/>
        <dbReference type="ChEBI" id="CHEBI:7896"/>
        <dbReference type="ChEBI" id="CHEBI:30616"/>
        <dbReference type="ChEBI" id="CHEBI:33019"/>
        <dbReference type="ChEBI" id="CHEBI:57287"/>
        <dbReference type="ChEBI" id="CHEBI:57379"/>
        <dbReference type="ChEBI" id="CHEBI:456215"/>
    </reaction>
    <physiologicalReaction direction="left-to-right" evidence="12">
        <dbReference type="Rhea" id="RHEA:30752"/>
    </physiologicalReaction>
</comment>
<comment type="catalytic activity">
    <reaction evidence="10">
        <text>(5Z,8Z,11Z,14Z)-eicosatetraenoate + ATP + CoA = (5Z,8Z,11Z,14Z)-eicosatetraenoyl-CoA + AMP + diphosphate</text>
        <dbReference type="Rhea" id="RHEA:19713"/>
        <dbReference type="ChEBI" id="CHEBI:30616"/>
        <dbReference type="ChEBI" id="CHEBI:32395"/>
        <dbReference type="ChEBI" id="CHEBI:33019"/>
        <dbReference type="ChEBI" id="CHEBI:57287"/>
        <dbReference type="ChEBI" id="CHEBI:57368"/>
        <dbReference type="ChEBI" id="CHEBI:456215"/>
        <dbReference type="EC" id="6.2.1.15"/>
    </reaction>
    <physiologicalReaction direction="left-to-right" evidence="10">
        <dbReference type="Rhea" id="RHEA:19714"/>
    </physiologicalReaction>
</comment>
<evidence type="ECO:0000259" key="15">
    <source>
        <dbReference type="Pfam" id="PF00501"/>
    </source>
</evidence>
<evidence type="ECO:0000256" key="8">
    <source>
        <dbReference type="ARBA" id="ARBA00024495"/>
    </source>
</evidence>
<dbReference type="GO" id="GO:0005783">
    <property type="term" value="C:endoplasmic reticulum"/>
    <property type="evidence" value="ECO:0007669"/>
    <property type="project" value="TreeGrafter"/>
</dbReference>
<feature type="compositionally biased region" description="Low complexity" evidence="14">
    <location>
        <begin position="1883"/>
        <end position="1893"/>
    </location>
</feature>
<proteinExistence type="inferred from homology"/>
<dbReference type="InterPro" id="IPR042099">
    <property type="entry name" value="ANL_N_sf"/>
</dbReference>
<dbReference type="PROSITE" id="PS00455">
    <property type="entry name" value="AMP_BINDING"/>
    <property type="match status" value="1"/>
</dbReference>
<feature type="compositionally biased region" description="Basic and acidic residues" evidence="14">
    <location>
        <begin position="519"/>
        <end position="544"/>
    </location>
</feature>
<feature type="compositionally biased region" description="Basic and acidic residues" evidence="14">
    <location>
        <begin position="1093"/>
        <end position="1141"/>
    </location>
</feature>
<dbReference type="GO" id="GO:0016020">
    <property type="term" value="C:membrane"/>
    <property type="evidence" value="ECO:0007669"/>
    <property type="project" value="TreeGrafter"/>
</dbReference>
<feature type="compositionally biased region" description="Basic and acidic residues" evidence="14">
    <location>
        <begin position="1288"/>
        <end position="1299"/>
    </location>
</feature>
<keyword evidence="17" id="KW-1185">Reference proteome</keyword>
<feature type="domain" description="AMP-dependent synthetase/ligase" evidence="15">
    <location>
        <begin position="2464"/>
        <end position="2875"/>
    </location>
</feature>
<evidence type="ECO:0000256" key="2">
    <source>
        <dbReference type="ARBA" id="ARBA00022598"/>
    </source>
</evidence>
<feature type="compositionally biased region" description="Basic and acidic residues" evidence="14">
    <location>
        <begin position="1330"/>
        <end position="1348"/>
    </location>
</feature>
<comment type="catalytic activity">
    <reaction evidence="9">
        <text>15-hydroxy-(5Z,8Z,11Z,13E)-eicosatetraenoate + ATP + CoA = 15-hydroxy-(5Z,8Z,11Z,13E)-eicosatetraenoyl-CoA + AMP + diphosphate</text>
        <dbReference type="Rhea" id="RHEA:52116"/>
        <dbReference type="ChEBI" id="CHEBI:30616"/>
        <dbReference type="ChEBI" id="CHEBI:33019"/>
        <dbReference type="ChEBI" id="CHEBI:57287"/>
        <dbReference type="ChEBI" id="CHEBI:78832"/>
        <dbReference type="ChEBI" id="CHEBI:136409"/>
        <dbReference type="ChEBI" id="CHEBI:456215"/>
    </reaction>
    <physiologicalReaction direction="left-to-right" evidence="9">
        <dbReference type="Rhea" id="RHEA:52117"/>
    </physiologicalReaction>
</comment>
<evidence type="ECO:0000256" key="14">
    <source>
        <dbReference type="SAM" id="MobiDB-lite"/>
    </source>
</evidence>
<feature type="compositionally biased region" description="Low complexity" evidence="14">
    <location>
        <begin position="1830"/>
        <end position="1841"/>
    </location>
</feature>
<feature type="compositionally biased region" description="Polar residues" evidence="14">
    <location>
        <begin position="1701"/>
        <end position="1710"/>
    </location>
</feature>
<feature type="compositionally biased region" description="Polar residues" evidence="14">
    <location>
        <begin position="900"/>
        <end position="911"/>
    </location>
</feature>
<comment type="catalytic activity">
    <reaction evidence="6">
        <text>5-hydroxy-(6E,8Z,11Z,14Z)-eicosatetraenoate + ATP + CoA = 5-hydroxy-(6E,8Z,11Z,14Z)-eicosatetraenoyl-CoA + AMP + diphosphate</text>
        <dbReference type="Rhea" id="RHEA:52108"/>
        <dbReference type="ChEBI" id="CHEBI:30616"/>
        <dbReference type="ChEBI" id="CHEBI:33019"/>
        <dbReference type="ChEBI" id="CHEBI:57287"/>
        <dbReference type="ChEBI" id="CHEBI:65341"/>
        <dbReference type="ChEBI" id="CHEBI:136407"/>
        <dbReference type="ChEBI" id="CHEBI:456215"/>
    </reaction>
    <physiologicalReaction direction="left-to-right" evidence="6">
        <dbReference type="Rhea" id="RHEA:52109"/>
    </physiologicalReaction>
</comment>
<feature type="compositionally biased region" description="Gly residues" evidence="14">
    <location>
        <begin position="1599"/>
        <end position="1611"/>
    </location>
</feature>
<feature type="region of interest" description="Disordered" evidence="14">
    <location>
        <begin position="290"/>
        <end position="919"/>
    </location>
</feature>
<dbReference type="GO" id="GO:0047676">
    <property type="term" value="F:arachidonate-CoA ligase activity"/>
    <property type="evidence" value="ECO:0007669"/>
    <property type="project" value="UniProtKB-EC"/>
</dbReference>
<feature type="compositionally biased region" description="Pro residues" evidence="14">
    <location>
        <begin position="371"/>
        <end position="387"/>
    </location>
</feature>
<feature type="compositionally biased region" description="Basic and acidic residues" evidence="14">
    <location>
        <begin position="634"/>
        <end position="657"/>
    </location>
</feature>
<feature type="compositionally biased region" description="Basic and acidic residues" evidence="14">
    <location>
        <begin position="1560"/>
        <end position="1574"/>
    </location>
</feature>
<evidence type="ECO:0000256" key="9">
    <source>
        <dbReference type="ARBA" id="ARBA00024532"/>
    </source>
</evidence>
<feature type="compositionally biased region" description="Basic and acidic residues" evidence="14">
    <location>
        <begin position="229"/>
        <end position="238"/>
    </location>
</feature>
<feature type="compositionally biased region" description="Polar residues" evidence="14">
    <location>
        <begin position="1077"/>
        <end position="1086"/>
    </location>
</feature>
<gene>
    <name evidence="16" type="ORF">GBAR_LOCUS8781</name>
</gene>
<feature type="compositionally biased region" description="Pro residues" evidence="14">
    <location>
        <begin position="123"/>
        <end position="134"/>
    </location>
</feature>
<comment type="similarity">
    <text evidence="1 13">Belongs to the ATP-dependent AMP-binding enzyme family.</text>
</comment>
<keyword evidence="13" id="KW-0443">Lipid metabolism</keyword>
<evidence type="ECO:0000256" key="5">
    <source>
        <dbReference type="ARBA" id="ARBA00022840"/>
    </source>
</evidence>
<evidence type="ECO:0000256" key="3">
    <source>
        <dbReference type="ARBA" id="ARBA00022741"/>
    </source>
</evidence>
<feature type="region of interest" description="Disordered" evidence="14">
    <location>
        <begin position="2206"/>
        <end position="2233"/>
    </location>
</feature>
<feature type="compositionally biased region" description="Low complexity" evidence="14">
    <location>
        <begin position="1851"/>
        <end position="1860"/>
    </location>
</feature>
<evidence type="ECO:0000256" key="6">
    <source>
        <dbReference type="ARBA" id="ARBA00024469"/>
    </source>
</evidence>
<evidence type="ECO:0000256" key="13">
    <source>
        <dbReference type="RuleBase" id="RU369030"/>
    </source>
</evidence>
<dbReference type="PANTHER" id="PTHR43272:SF107">
    <property type="entry name" value="LONG-CHAIN-FATTY-ACID--COA LIGASE 5"/>
    <property type="match status" value="1"/>
</dbReference>
<comment type="catalytic activity">
    <reaction evidence="11">
        <text>(E)-hexadec-2-enoate + ATP + CoA = (2E)-hexadecenoyl-CoA + AMP + diphosphate</text>
        <dbReference type="Rhea" id="RHEA:36139"/>
        <dbReference type="ChEBI" id="CHEBI:30616"/>
        <dbReference type="ChEBI" id="CHEBI:33019"/>
        <dbReference type="ChEBI" id="CHEBI:57287"/>
        <dbReference type="ChEBI" id="CHEBI:61526"/>
        <dbReference type="ChEBI" id="CHEBI:72745"/>
        <dbReference type="ChEBI" id="CHEBI:456215"/>
    </reaction>
    <physiologicalReaction direction="left-to-right" evidence="11">
        <dbReference type="Rhea" id="RHEA:36140"/>
    </physiologicalReaction>
</comment>
<feature type="compositionally biased region" description="Basic and acidic residues" evidence="14">
    <location>
        <begin position="712"/>
        <end position="771"/>
    </location>
</feature>
<feature type="compositionally biased region" description="Basic residues" evidence="14">
    <location>
        <begin position="1278"/>
        <end position="1287"/>
    </location>
</feature>
<feature type="compositionally biased region" description="Basic and acidic residues" evidence="14">
    <location>
        <begin position="1952"/>
        <end position="1965"/>
    </location>
</feature>
<organism evidence="16 17">
    <name type="scientific">Geodia barretti</name>
    <name type="common">Barrett's horny sponge</name>
    <dbReference type="NCBI Taxonomy" id="519541"/>
    <lineage>
        <taxon>Eukaryota</taxon>
        <taxon>Metazoa</taxon>
        <taxon>Porifera</taxon>
        <taxon>Demospongiae</taxon>
        <taxon>Heteroscleromorpha</taxon>
        <taxon>Tetractinellida</taxon>
        <taxon>Astrophorina</taxon>
        <taxon>Geodiidae</taxon>
        <taxon>Geodia</taxon>
    </lineage>
</organism>
<feature type="compositionally biased region" description="Basic and acidic residues" evidence="14">
    <location>
        <begin position="1027"/>
        <end position="1045"/>
    </location>
</feature>
<dbReference type="InterPro" id="IPR020845">
    <property type="entry name" value="AMP-binding_CS"/>
</dbReference>
<feature type="compositionally biased region" description="Low complexity" evidence="14">
    <location>
        <begin position="972"/>
        <end position="991"/>
    </location>
</feature>
<feature type="compositionally biased region" description="Basic and acidic residues" evidence="14">
    <location>
        <begin position="1060"/>
        <end position="1076"/>
    </location>
</feature>
<dbReference type="Gene3D" id="3.40.50.12780">
    <property type="entry name" value="N-terminal domain of ligase-like"/>
    <property type="match status" value="1"/>
</dbReference>
<feature type="compositionally biased region" description="Basic and acidic residues" evidence="14">
    <location>
        <begin position="588"/>
        <end position="613"/>
    </location>
</feature>
<protein>
    <recommendedName>
        <fullName evidence="13">Long-chain-fatty-acid--CoA ligase</fullName>
        <ecNumber evidence="13">6.2.1.3</ecNumber>
    </recommendedName>
</protein>
<feature type="compositionally biased region" description="Basic and acidic residues" evidence="14">
    <location>
        <begin position="1662"/>
        <end position="1681"/>
    </location>
</feature>
<feature type="compositionally biased region" description="Polar residues" evidence="14">
    <location>
        <begin position="1549"/>
        <end position="1558"/>
    </location>
</feature>
<keyword evidence="2 13" id="KW-0436">Ligase</keyword>
<feature type="compositionally biased region" description="Basic and acidic residues" evidence="14">
    <location>
        <begin position="685"/>
        <end position="702"/>
    </location>
</feature>
<dbReference type="InterPro" id="IPR000873">
    <property type="entry name" value="AMP-dep_synth/lig_dom"/>
</dbReference>
<feature type="compositionally biased region" description="Basic and acidic residues" evidence="14">
    <location>
        <begin position="1376"/>
        <end position="1393"/>
    </location>
</feature>
<feature type="compositionally biased region" description="Basic and acidic residues" evidence="14">
    <location>
        <begin position="1263"/>
        <end position="1272"/>
    </location>
</feature>
<sequence>MSASRKDASSSTKRGGYAALTINYRGSRADGGKHHGECGGINCWGECVAKRPLPSQEGAEVACRVLVVRGREEGGRFQSEFPTLEEQETIGKREPEEVKGGRDGSREHSPSRPRAWGDHHPPHGPPFPPGPYPPHHYGPYMMHPSIRHPAPLFGGGPMTGGKGYPPPPHQMGYGRPPFPPYPQQNPFEVDPYKMPPARGEEGAARPRNAKQEDLHTVEILDEEEGGWAGHHDEVDYSKEVVFSDSDEEESPKKERKEKKTETDSVKTVSKVCFCFCEEKMFEMLISTQPVESSAVDTGQPPDKKHSPPPSSSSVREPPPDPSQGDWRDPPRPPQSQRPDSPSERKSRPHPYPMYPPPFPAYYGDPYNRYPMFPPHGIPPYGFHPPPRGHSFGGRAGNRRRSERDREREEVGTRHDFHPFDHGPEQVGSKRKWNEEKEVRPKLLVKERDWRESAGTEEKSQTTGGGNKRSSASSEPAAGGDAVSPPVTHSKEGGEEEEQKEHSPPVAVMRAQPKKIMLRKMSDGSKSDTNEGLEESGRTGDRTNDSKSQARKISGDHESSDATGNVAKSRPTAWKTNERPVGSVVKTLYEPEGKRSEAKFRKYQHDARAGRERGGPSPATTPSETNPPATTPDSAGKEKVSFKRTFSGDKGRRGRDNYSEEEENLKWAEPLKNQRDKLDLSGQPGGRRERSVPPNEPKLKDSSKAPAQSQREQQGRHVVGEGGRQEGRGRRERNRTERRSRGSEADEGGSKSRTGSESEFSRWQRDDGEDSPHHRRTRGERTPRGEPRSSRTHRLPSKEDRVPSKELPPREPQKNTSDFHSSQRRPVHSASTQEPLVHGPQGAGKTSTRLKLGGTPSQKEDRMNFKEDKTHPREDGVPQRREGRDVKARPSGKAGGEAATAPSSNVTAGRTSVSTAPARTVVPTTTATTTTVSLVPASVPQSVINKSVMVKMTETSPLIQLPLALPSKAPLALPTQAPLAPPTQLLPQSVRRPLLDDPPLPLRQDPLLLGRQVPPLTGRPEVSNPGRRGPDSVDGRRRQGERRKGGGDAGRGGRRASQRGRGGERGARDGQQERRESIQQTSSQTVAGTAGEAEQGKGKEERGRGGRGRSSRERKPGPSSEEKKPAQQEGEGGRRGESGGRGREKRRNQGRRSEFSRTDSGEVPQRRNKDSGRMAADEQRGGREEQRRKGKDFGRERQTNKPSPVQEERKIVNLTVGYGSLEDIDSDSDWEQLDESKTGDTKKEVGEVSAPRDPPKGRGRGQRRNQERQDSQDQQRNSARGKGRGRGRTGREQPARERQSGRPGANRQDRNADNRVPKPEPSLTAASDEASSEKPADVHKQQEFAKYDLHSSTIAIVDEIRGVPDETESSVDFVEVTSKKAQKEKVKKEREEQLKQSLATDFRDDQRKNRKPAAAKSSEQTTLPLKPSMAWSSKGEDQSNIWSTSSPAPTSDWGTVIRPSTSAPGAELKEPAGGWVAASYSVGVIGDSLQARNISTALCGHSELLPSSAGYSLFPDYSISSLLTPGQYAGGGRMLNAAVNMKLSKEHLTSEATVLSGPTSEGKDSAPLLKKEPQRKSHVVVQPPLSTREASRESSSSATGGEGLGSSHGGSRSGAELPPRLQSSRGGGSGGSGRGRGGGRGRRVERGRRGGSGEQKVQQDVPGEGKRENQQSREHTAKDKSSSGRFYVPPPVRGEGGKAARPSTTQPPSKSKNPRSAGGSSGPAKVPSSSIKVAAVGVASDCHVTDHMTQEVAGVEAEGTMRDVHGSSPQQHQSSRAGSGGGGVWEEEEGISSALAGKGEAGGAEISSKTGAASAKTFSYAQALKTSLADSSWSTSRSHTPSDTSLMLDTRTPTPVQVQVPSPTPVSVPTPNSLDSPACREDGSPSQLSSPLPSTGNTASPDSTEEKVPAHDGDDVIITLGASPEGEVAPVVTSKESVGEDSQPLNDWVAEEGGGKEVSGERKEDMPATTAAKSEEISGCGLQQAPPPGKAQSQVQRGTPERLPNPLPPQPAQEPMATRQVEPLLQMQPSAPISSLDQPVLPQKQWLRPLQAQARTRQPRLVEQPRLQASRPDFLSSVQSKPQHLQLQAQLQLKQQQLQQLILMAQKQQPQLLHQQHSQRVLQHRQQGFYESASVTRLPTPPQPLQLLGPRPLMTTPTHQGLAVASPHQMPHPQSLLVLQSPHLQHTFHPPSPSSANSLLLPTSSDNTGSAKTGVCGPDQTGLVLPVPPSPEPRRRDLLLHDPTHHQKVAPSLSDSTQGRSLVGQAKLLPMFHPQGHAGLIRNPYTAGGVTFVPPVAIPTASLTTPTPTPSPQALSLATGGLGLAGKKASAAHPDCAAGNNDRDPLFWDSPALPGSPAAGLAGTSALLPLASILNSVRVYKVRNVQLEGSVTSWAAMAEGQQISSMQDIPLDSQSLEIPDQPGVRCSRLVRDGQLQSYLLGDVRTLYHTFQQGKKASGDGPCLGWRGSPEADYQWTSYGEIEARAVCLGAGLSHLGIPTGPETNVGVFAPNSIDWVVTEQSCNYYSRVLVPLYDTLGAEALVHILNQAEMSVVLCNSSKLATLSQHAEQCPSLKTVVTIGAEPAGEEEREKIERSGLKLFSMKDVEVFGADNKVELVPPTPDTLATICYTSGTTGRPKGVMLSHGNIIANMTGLYKVVESQGAPSPDDVHISYLPLAHMLERVVHCIMFMCGGRIAFFGGDIKRLVNDIQVVRPTIFVSVPRLLNRIYDKITAATAQASIVKKTLFNKAMKSKTKDLRSGLVRQNSMWDKVVLKKVRSLLGGRVRMIFTGSAPIAAHVLDFLRAAFGCQVFEGYGQTECTSGCTATLPHDVTAGHVGPPLVSALIKLVDVPDMNYFASRGDGEICVKGPSVFLGYYRNEEQTREALDKDGWLHSGDIGRWNENGTLSVTDRKKHIFKLSQGEYVAPEKIENVYCRSPLVAQAYLHGDSLQDACVAIVVPDEEELTSWARKNNIDGEFADLCQKEEVFEAVKKDMQRCAQEAGLKSFEQAKVIRLQSEQFTVENGLLTPTFKLRRPTFRRMFSEDVSDMYGSLALTTSQIQALRSTSS</sequence>
<dbReference type="PANTHER" id="PTHR43272">
    <property type="entry name" value="LONG-CHAIN-FATTY-ACID--COA LIGASE"/>
    <property type="match status" value="1"/>
</dbReference>
<keyword evidence="4 13" id="KW-0276">Fatty acid metabolism</keyword>
<feature type="compositionally biased region" description="Basic and acidic residues" evidence="14">
    <location>
        <begin position="795"/>
        <end position="812"/>
    </location>
</feature>
<feature type="compositionally biased region" description="Basic and acidic residues" evidence="14">
    <location>
        <begin position="1903"/>
        <end position="1913"/>
    </location>
</feature>
<feature type="region of interest" description="Disordered" evidence="14">
    <location>
        <begin position="1826"/>
        <end position="2016"/>
    </location>
</feature>
<dbReference type="EC" id="6.2.1.3" evidence="13"/>